<feature type="compositionally biased region" description="Acidic residues" evidence="9">
    <location>
        <begin position="656"/>
        <end position="665"/>
    </location>
</feature>
<evidence type="ECO:0000313" key="12">
    <source>
        <dbReference type="Proteomes" id="UP000245956"/>
    </source>
</evidence>
<dbReference type="PANTHER" id="PTHR15641">
    <property type="entry name" value="ELONGATOR COMPLEX PROTEIN 5"/>
    <property type="match status" value="1"/>
</dbReference>
<evidence type="ECO:0000256" key="6">
    <source>
        <dbReference type="ARBA" id="ARBA00022490"/>
    </source>
</evidence>
<feature type="compositionally biased region" description="Polar residues" evidence="9">
    <location>
        <begin position="82"/>
        <end position="93"/>
    </location>
</feature>
<dbReference type="Gene3D" id="3.40.50.300">
    <property type="entry name" value="P-loop containing nucleotide triphosphate hydrolases"/>
    <property type="match status" value="1"/>
</dbReference>
<comment type="pathway">
    <text evidence="3">tRNA modification; 5-methoxycarbonylmethyl-2-thiouridine-tRNA biosynthesis.</text>
</comment>
<evidence type="ECO:0000256" key="1">
    <source>
        <dbReference type="ARBA" id="ARBA00004123"/>
    </source>
</evidence>
<dbReference type="AlphaFoldDB" id="A0A2U3DUX6"/>
<dbReference type="CDD" id="cd19496">
    <property type="entry name" value="Elp5"/>
    <property type="match status" value="1"/>
</dbReference>
<dbReference type="GO" id="GO:0005634">
    <property type="term" value="C:nucleus"/>
    <property type="evidence" value="ECO:0007669"/>
    <property type="project" value="UniProtKB-SubCell"/>
</dbReference>
<dbReference type="GO" id="GO:0002098">
    <property type="term" value="P:tRNA wobble uridine modification"/>
    <property type="evidence" value="ECO:0007669"/>
    <property type="project" value="InterPro"/>
</dbReference>
<evidence type="ECO:0000259" key="10">
    <source>
        <dbReference type="Pfam" id="PF13919"/>
    </source>
</evidence>
<name>A0A2U3DUX6_PURLI</name>
<comment type="caution">
    <text evidence="11">The sequence shown here is derived from an EMBL/GenBank/DDBJ whole genome shotgun (WGS) entry which is preliminary data.</text>
</comment>
<evidence type="ECO:0000256" key="9">
    <source>
        <dbReference type="SAM" id="MobiDB-lite"/>
    </source>
</evidence>
<evidence type="ECO:0000256" key="7">
    <source>
        <dbReference type="ARBA" id="ARBA00022694"/>
    </source>
</evidence>
<dbReference type="Proteomes" id="UP000245956">
    <property type="component" value="Unassembled WGS sequence"/>
</dbReference>
<dbReference type="InterPro" id="IPR019519">
    <property type="entry name" value="Elp5"/>
</dbReference>
<reference evidence="11 12" key="1">
    <citation type="journal article" date="2016" name="Front. Microbiol.">
        <title>Genome and transcriptome sequences reveal the specific parasitism of the nematophagous Purpureocillium lilacinum 36-1.</title>
        <authorList>
            <person name="Xie J."/>
            <person name="Li S."/>
            <person name="Mo C."/>
            <person name="Xiao X."/>
            <person name="Peng D."/>
            <person name="Wang G."/>
            <person name="Xiao Y."/>
        </authorList>
    </citation>
    <scope>NUCLEOTIDE SEQUENCE [LARGE SCALE GENOMIC DNA]</scope>
    <source>
        <strain evidence="11 12">36-1</strain>
    </source>
</reference>
<evidence type="ECO:0000313" key="11">
    <source>
        <dbReference type="EMBL" id="PWI66024.1"/>
    </source>
</evidence>
<comment type="similarity">
    <text evidence="4">Belongs to the ELP5 family.</text>
</comment>
<protein>
    <recommendedName>
        <fullName evidence="5">Elongator complex protein 5</fullName>
    </recommendedName>
</protein>
<gene>
    <name evidence="11" type="ORF">PCL_05502</name>
</gene>
<keyword evidence="8" id="KW-0539">Nucleus</keyword>
<keyword evidence="7" id="KW-0819">tRNA processing</keyword>
<evidence type="ECO:0000256" key="8">
    <source>
        <dbReference type="ARBA" id="ARBA00023242"/>
    </source>
</evidence>
<dbReference type="GO" id="GO:0033588">
    <property type="term" value="C:elongator holoenzyme complex"/>
    <property type="evidence" value="ECO:0007669"/>
    <property type="project" value="InterPro"/>
</dbReference>
<dbReference type="PANTHER" id="PTHR15641:SF1">
    <property type="entry name" value="ELONGATOR COMPLEX PROTEIN 5"/>
    <property type="match status" value="1"/>
</dbReference>
<dbReference type="GO" id="GO:0005829">
    <property type="term" value="C:cytosol"/>
    <property type="evidence" value="ECO:0007669"/>
    <property type="project" value="TreeGrafter"/>
</dbReference>
<organism evidence="11 12">
    <name type="scientific">Purpureocillium lilacinum</name>
    <name type="common">Paecilomyces lilacinus</name>
    <dbReference type="NCBI Taxonomy" id="33203"/>
    <lineage>
        <taxon>Eukaryota</taxon>
        <taxon>Fungi</taxon>
        <taxon>Dikarya</taxon>
        <taxon>Ascomycota</taxon>
        <taxon>Pezizomycotina</taxon>
        <taxon>Sordariomycetes</taxon>
        <taxon>Hypocreomycetidae</taxon>
        <taxon>Hypocreales</taxon>
        <taxon>Ophiocordycipitaceae</taxon>
        <taxon>Purpureocillium</taxon>
    </lineage>
</organism>
<dbReference type="InterPro" id="IPR028020">
    <property type="entry name" value="ASX_DEUBAD_dom"/>
</dbReference>
<dbReference type="Pfam" id="PF13919">
    <property type="entry name" value="ASXH"/>
    <property type="match status" value="1"/>
</dbReference>
<dbReference type="InterPro" id="IPR027417">
    <property type="entry name" value="P-loop_NTPase"/>
</dbReference>
<sequence length="721" mass="79153">MGELELAIVKEAMTMGGRAMFCRPAPFACCDKVNKERDNGCNNKVKPVIGRRTSSTLKNHPHFLLQSSDTVTSTSITDDQASHTLSSTQQASHRPSKLEESITQTFILTRRSRTISSYTTSNRDYATALNQACARREGQGRQVGESHREAAHRPQALSDERLFPLSITTAHRFHLQRILTNPKARDVLTSEEWAEITALFPVASPPPADTELSVATLANDPGFRHTCATYSENLAEGRHDAGWLECAWTAHARRKAGAFDAHLAAKFEDEWGVAAPQAQSEDADVYPSKHVDTVRAAVTALEYIVGRRRNFDFILASWRLASLKFSIQLNSTLSPQHTTKPQYIKPSLYDTAIGAEDITAGKTTGRDDAAAAAMATVSSVHTRSHSLLLLQKLLNLRDAASPLTLVLDSLEQPAGPLVAEFITRAKISRTKVVFLSFATLRKPRGVDVLVKAAGRDLASVRRELLAHVPAFDPAQAKEKPSQRAAIIMDSVNNFASADAGSLAAFLSSILTPAVSIVAVYHDDVPIILPRTFNEYEPHPFTVLSHLATAILRVSSLRQEVDRQSARNRALQEPEWGLKEDREGIIIGLRTKSSRADEDGRGVVIDMELRRRSGRTVAEKFILQPPAAASPATGRAPGKISLLTDHRMFAKHAAEDGAGEGEEEPESTFNLGLTEKQRKDREGIVLPYFDAQTDIGAGEGGRILYEMGREDMDDFDDEEDEI</sequence>
<evidence type="ECO:0000256" key="2">
    <source>
        <dbReference type="ARBA" id="ARBA00004496"/>
    </source>
</evidence>
<proteinExistence type="inferred from homology"/>
<feature type="region of interest" description="Disordered" evidence="9">
    <location>
        <begin position="69"/>
        <end position="98"/>
    </location>
</feature>
<dbReference type="UniPathway" id="UPA00988"/>
<dbReference type="EMBL" id="LCWV01000028">
    <property type="protein sequence ID" value="PWI66024.1"/>
    <property type="molecule type" value="Genomic_DNA"/>
</dbReference>
<dbReference type="Pfam" id="PF10483">
    <property type="entry name" value="Elong_Iki1"/>
    <property type="match status" value="1"/>
</dbReference>
<evidence type="ECO:0000256" key="3">
    <source>
        <dbReference type="ARBA" id="ARBA00005043"/>
    </source>
</evidence>
<keyword evidence="6" id="KW-0963">Cytoplasm</keyword>
<comment type="subcellular location">
    <subcellularLocation>
        <location evidence="2">Cytoplasm</location>
    </subcellularLocation>
    <subcellularLocation>
        <location evidence="1">Nucleus</location>
    </subcellularLocation>
</comment>
<evidence type="ECO:0000256" key="5">
    <source>
        <dbReference type="ARBA" id="ARBA00020264"/>
    </source>
</evidence>
<accession>A0A2U3DUX6</accession>
<evidence type="ECO:0000256" key="4">
    <source>
        <dbReference type="ARBA" id="ARBA00009567"/>
    </source>
</evidence>
<feature type="compositionally biased region" description="Low complexity" evidence="9">
    <location>
        <begin position="69"/>
        <end position="79"/>
    </location>
</feature>
<dbReference type="GO" id="GO:0000049">
    <property type="term" value="F:tRNA binding"/>
    <property type="evidence" value="ECO:0007669"/>
    <property type="project" value="TreeGrafter"/>
</dbReference>
<feature type="domain" description="ASX DEUBAD" evidence="10">
    <location>
        <begin position="174"/>
        <end position="272"/>
    </location>
</feature>
<feature type="region of interest" description="Disordered" evidence="9">
    <location>
        <begin position="654"/>
        <end position="674"/>
    </location>
</feature>